<dbReference type="EMBL" id="JARUJP010000007">
    <property type="protein sequence ID" value="MDW8801154.1"/>
    <property type="molecule type" value="Genomic_DNA"/>
</dbReference>
<keyword evidence="6 8" id="KW-0368">Histidine biosynthesis</keyword>
<reference evidence="10 11" key="1">
    <citation type="submission" date="2023-04" db="EMBL/GenBank/DDBJ databases">
        <title>Clostridium tannerae sp. nov., isolated from the fecal material of an alpaca.</title>
        <authorList>
            <person name="Miller S."/>
            <person name="Hendry M."/>
            <person name="King J."/>
            <person name="Sankaranarayanan K."/>
            <person name="Lawson P.A."/>
        </authorList>
    </citation>
    <scope>NUCLEOTIDE SEQUENCE [LARGE SCALE GENOMIC DNA]</scope>
    <source>
        <strain evidence="10 11">A1-XYC3</strain>
    </source>
</reference>
<dbReference type="PANTHER" id="PTHR21039:SF0">
    <property type="entry name" value="HISTIDINOL-PHOSPHATASE"/>
    <property type="match status" value="1"/>
</dbReference>
<comment type="caution">
    <text evidence="10">The sequence shown here is derived from an EMBL/GenBank/DDBJ whole genome shotgun (WGS) entry which is preliminary data.</text>
</comment>
<comment type="similarity">
    <text evidence="2 8">Belongs to the PHP hydrolase family. HisK subfamily.</text>
</comment>
<keyword evidence="4 8" id="KW-0028">Amino-acid biosynthesis</keyword>
<comment type="catalytic activity">
    <reaction evidence="7 8">
        <text>L-histidinol phosphate + H2O = L-histidinol + phosphate</text>
        <dbReference type="Rhea" id="RHEA:14465"/>
        <dbReference type="ChEBI" id="CHEBI:15377"/>
        <dbReference type="ChEBI" id="CHEBI:43474"/>
        <dbReference type="ChEBI" id="CHEBI:57699"/>
        <dbReference type="ChEBI" id="CHEBI:57980"/>
        <dbReference type="EC" id="3.1.3.15"/>
    </reaction>
</comment>
<evidence type="ECO:0000256" key="4">
    <source>
        <dbReference type="ARBA" id="ARBA00022605"/>
    </source>
</evidence>
<dbReference type="EC" id="3.1.3.15" evidence="3 8"/>
<dbReference type="InterPro" id="IPR010140">
    <property type="entry name" value="Histidinol_P_phosphatase_HisJ"/>
</dbReference>
<accession>A0ABU4JSP6</accession>
<dbReference type="NCBIfam" id="TIGR01856">
    <property type="entry name" value="hisJ_fam"/>
    <property type="match status" value="1"/>
</dbReference>
<dbReference type="PANTHER" id="PTHR21039">
    <property type="entry name" value="HISTIDINOL PHOSPHATASE-RELATED"/>
    <property type="match status" value="1"/>
</dbReference>
<comment type="pathway">
    <text evidence="1 8">Amino-acid biosynthesis; L-histidine biosynthesis; L-histidine from 5-phospho-alpha-D-ribose 1-diphosphate: step 8/9.</text>
</comment>
<dbReference type="RefSeq" id="WP_261671656.1">
    <property type="nucleotide sequence ID" value="NZ_JARUJP010000007.1"/>
</dbReference>
<evidence type="ECO:0000313" key="11">
    <source>
        <dbReference type="Proteomes" id="UP001281656"/>
    </source>
</evidence>
<dbReference type="Gene3D" id="3.20.20.140">
    <property type="entry name" value="Metal-dependent hydrolases"/>
    <property type="match status" value="1"/>
</dbReference>
<gene>
    <name evidence="10" type="ORF">P8V03_08280</name>
</gene>
<evidence type="ECO:0000259" key="9">
    <source>
        <dbReference type="Pfam" id="PF02811"/>
    </source>
</evidence>
<keyword evidence="11" id="KW-1185">Reference proteome</keyword>
<evidence type="ECO:0000256" key="8">
    <source>
        <dbReference type="RuleBase" id="RU366003"/>
    </source>
</evidence>
<feature type="domain" description="PHP" evidence="9">
    <location>
        <begin position="3"/>
        <end position="186"/>
    </location>
</feature>
<proteinExistence type="inferred from homology"/>
<evidence type="ECO:0000256" key="6">
    <source>
        <dbReference type="ARBA" id="ARBA00023102"/>
    </source>
</evidence>
<dbReference type="InterPro" id="IPR004013">
    <property type="entry name" value="PHP_dom"/>
</dbReference>
<dbReference type="InterPro" id="IPR016195">
    <property type="entry name" value="Pol/histidinol_Pase-like"/>
</dbReference>
<evidence type="ECO:0000256" key="3">
    <source>
        <dbReference type="ARBA" id="ARBA00013085"/>
    </source>
</evidence>
<protein>
    <recommendedName>
        <fullName evidence="3 8">Histidinol-phosphatase</fullName>
        <shortName evidence="8">HolPase</shortName>
        <ecNumber evidence="3 8">3.1.3.15</ecNumber>
    </recommendedName>
</protein>
<evidence type="ECO:0000256" key="1">
    <source>
        <dbReference type="ARBA" id="ARBA00004970"/>
    </source>
</evidence>
<evidence type="ECO:0000256" key="2">
    <source>
        <dbReference type="ARBA" id="ARBA00009152"/>
    </source>
</evidence>
<dbReference type="Proteomes" id="UP001281656">
    <property type="component" value="Unassembled WGS sequence"/>
</dbReference>
<keyword evidence="5 8" id="KW-0378">Hydrolase</keyword>
<organism evidence="10 11">
    <name type="scientific">Clostridium tanneri</name>
    <dbReference type="NCBI Taxonomy" id="3037988"/>
    <lineage>
        <taxon>Bacteria</taxon>
        <taxon>Bacillati</taxon>
        <taxon>Bacillota</taxon>
        <taxon>Clostridia</taxon>
        <taxon>Eubacteriales</taxon>
        <taxon>Clostridiaceae</taxon>
        <taxon>Clostridium</taxon>
    </lineage>
</organism>
<dbReference type="NCBIfam" id="NF004086">
    <property type="entry name" value="PRK05588.1"/>
    <property type="match status" value="1"/>
</dbReference>
<dbReference type="Pfam" id="PF02811">
    <property type="entry name" value="PHP"/>
    <property type="match status" value="1"/>
</dbReference>
<name>A0ABU4JSP6_9CLOT</name>
<dbReference type="SUPFAM" id="SSF89550">
    <property type="entry name" value="PHP domain-like"/>
    <property type="match status" value="1"/>
</dbReference>
<evidence type="ECO:0000256" key="7">
    <source>
        <dbReference type="ARBA" id="ARBA00049158"/>
    </source>
</evidence>
<sequence length="256" mass="30263">MFDTHVHTKISTDSKMELEDAIKLAKDKDISLIITEHMDLKFPKEGLFCFDAEDYFNQYAKYRNDRLLLGIEIGMKDDCVYESKELIENYPFDYVLGSIHLVNNLDIYYPKYYEGVSKKEAYKSYFNAMLKAVNEFDFIDSMGHIDYIARYSKFEDREIYYEEFSEIIDKILKTIIEKEKCMELNTRRLDDIKVAKNLIPIYKRFRELGGREITLGSDAHNSLAIGGNFSVAKEIVDFCDLRVVYFKDRKKQYDKI</sequence>
<evidence type="ECO:0000256" key="5">
    <source>
        <dbReference type="ARBA" id="ARBA00022801"/>
    </source>
</evidence>
<evidence type="ECO:0000313" key="10">
    <source>
        <dbReference type="EMBL" id="MDW8801154.1"/>
    </source>
</evidence>